<dbReference type="KEGG" id="add:HUW48_13925"/>
<dbReference type="InterPro" id="IPR011050">
    <property type="entry name" value="Pectin_lyase_fold/virulence"/>
</dbReference>
<accession>A0A7L7L8C6</accession>
<dbReference type="InterPro" id="IPR012334">
    <property type="entry name" value="Pectin_lyas_fold"/>
</dbReference>
<protein>
    <recommendedName>
        <fullName evidence="3">Right-handed parallel beta-helix repeat-containing protein</fullName>
    </recommendedName>
</protein>
<dbReference type="AlphaFoldDB" id="A0A7L7L8C6"/>
<dbReference type="RefSeq" id="WP_182411530.1">
    <property type="nucleotide sequence ID" value="NZ_CP055153.1"/>
</dbReference>
<organism evidence="1 2">
    <name type="scientific">Adhaeribacter radiodurans</name>
    <dbReference type="NCBI Taxonomy" id="2745197"/>
    <lineage>
        <taxon>Bacteria</taxon>
        <taxon>Pseudomonadati</taxon>
        <taxon>Bacteroidota</taxon>
        <taxon>Cytophagia</taxon>
        <taxon>Cytophagales</taxon>
        <taxon>Hymenobacteraceae</taxon>
        <taxon>Adhaeribacter</taxon>
    </lineage>
</organism>
<dbReference type="SUPFAM" id="SSF51126">
    <property type="entry name" value="Pectin lyase-like"/>
    <property type="match status" value="1"/>
</dbReference>
<sequence>MKKILVFLASINLKSYRYVVGLSLLLLFPVLVKAENAVRPGKLTAEPPTLLNLGFDWSITGDDNRNATVQVSFRKVGTSTWLEALPLLRIGGERVIRETEFLDYTVPNGFAGSILDLEPGSEYECRLTMADPDGVQGEAVHVVKVKTRTEPKAFTGGRTLHVYPPDWKGPKQEPSFLGLKAAYYGSGLGDWSVVSERKVQPGDIILVHAGLYKADRLNYVEPHGIPFDGTYTLTAKGTAEKPILIRGAGDGDAIFDGDGAHRLFDVMATTHHIFENLTIRNTDIAFFAGQKEVLGASDLTVRNCRLDDVGIALTTEYAGSKNFYLADNIILGRDDRHHLVGWANPGLYAPTPIKSYFAIKVYGSGHVICHNAVAYFHDAITVSTYGTPDSLQKAVAIDIYNNDIHLMVDDFIEADGGVHNIRVMRNRGVNAAQCGLSAQPIFGGPAYFIRNVLYNIPTGCALKFMSKPAGLVVYHNTFISENVNPQTFSNAHFRNNLFLGTDAPQRPIVIFPNATAYSTSDYNGYRPNRASTDQYRWVSPTKEQLWNYSLTVKEAQSFPNLVSLTKASGLETHGVELDYAIFQNLRAPDATKPHAIYHATDFNFLLKPKSKAVDAGIKLPNVNSDFKGKAPDLGALEVGEPVPLYGPRNLQERPFYR</sequence>
<proteinExistence type="predicted"/>
<keyword evidence="2" id="KW-1185">Reference proteome</keyword>
<evidence type="ECO:0008006" key="3">
    <source>
        <dbReference type="Google" id="ProtNLM"/>
    </source>
</evidence>
<evidence type="ECO:0000313" key="2">
    <source>
        <dbReference type="Proteomes" id="UP000514509"/>
    </source>
</evidence>
<name>A0A7L7L8C6_9BACT</name>
<dbReference type="Proteomes" id="UP000514509">
    <property type="component" value="Chromosome"/>
</dbReference>
<reference evidence="1 2" key="1">
    <citation type="submission" date="2020-08" db="EMBL/GenBank/DDBJ databases">
        <title>Adhaeribacter dokdonensis sp. nov., isolated from the rhizosphere of Elymus tsukushiensis, a plant native to the Dokdo Islands, Republic of Korea.</title>
        <authorList>
            <person name="Ghim S.Y."/>
        </authorList>
    </citation>
    <scope>NUCLEOTIDE SEQUENCE [LARGE SCALE GENOMIC DNA]</scope>
    <source>
        <strain evidence="1 2">KUDC8001</strain>
    </source>
</reference>
<gene>
    <name evidence="1" type="ORF">HUW48_13925</name>
</gene>
<evidence type="ECO:0000313" key="1">
    <source>
        <dbReference type="EMBL" id="QMU29071.1"/>
    </source>
</evidence>
<dbReference type="EMBL" id="CP055153">
    <property type="protein sequence ID" value="QMU29071.1"/>
    <property type="molecule type" value="Genomic_DNA"/>
</dbReference>
<dbReference type="Gene3D" id="2.160.20.10">
    <property type="entry name" value="Single-stranded right-handed beta-helix, Pectin lyase-like"/>
    <property type="match status" value="1"/>
</dbReference>